<reference evidence="1" key="2">
    <citation type="submission" date="2020-09" db="EMBL/GenBank/DDBJ databases">
        <authorList>
            <person name="Sun Q."/>
            <person name="Ohkuma M."/>
        </authorList>
    </citation>
    <scope>NUCLEOTIDE SEQUENCE</scope>
    <source>
        <strain evidence="1">JCM 4784</strain>
    </source>
</reference>
<evidence type="ECO:0000313" key="1">
    <source>
        <dbReference type="EMBL" id="GHE98089.1"/>
    </source>
</evidence>
<gene>
    <name evidence="1" type="ORF">GCM10018785_72970</name>
</gene>
<keyword evidence="2" id="KW-1185">Reference proteome</keyword>
<dbReference type="Proteomes" id="UP000608024">
    <property type="component" value="Unassembled WGS sequence"/>
</dbReference>
<evidence type="ECO:0000313" key="2">
    <source>
        <dbReference type="Proteomes" id="UP000608024"/>
    </source>
</evidence>
<reference evidence="1" key="1">
    <citation type="journal article" date="2014" name="Int. J. Syst. Evol. Microbiol.">
        <title>Complete genome sequence of Corynebacterium casei LMG S-19264T (=DSM 44701T), isolated from a smear-ripened cheese.</title>
        <authorList>
            <consortium name="US DOE Joint Genome Institute (JGI-PGF)"/>
            <person name="Walter F."/>
            <person name="Albersmeier A."/>
            <person name="Kalinowski J."/>
            <person name="Ruckert C."/>
        </authorList>
    </citation>
    <scope>NUCLEOTIDE SEQUENCE</scope>
    <source>
        <strain evidence="1">JCM 4784</strain>
    </source>
</reference>
<dbReference type="AlphaFoldDB" id="A0A919AC40"/>
<name>A0A919AC40_9ACTN</name>
<protein>
    <submittedName>
        <fullName evidence="1">Uncharacterized protein</fullName>
    </submittedName>
</protein>
<organism evidence="1 2">
    <name type="scientific">Streptomyces longispororuber</name>
    <dbReference type="NCBI Taxonomy" id="68230"/>
    <lineage>
        <taxon>Bacteria</taxon>
        <taxon>Bacillati</taxon>
        <taxon>Actinomycetota</taxon>
        <taxon>Actinomycetes</taxon>
        <taxon>Kitasatosporales</taxon>
        <taxon>Streptomycetaceae</taxon>
        <taxon>Streptomyces</taxon>
    </lineage>
</organism>
<accession>A0A919AC40</accession>
<dbReference type="EMBL" id="BNBT01000234">
    <property type="protein sequence ID" value="GHE98089.1"/>
    <property type="molecule type" value="Genomic_DNA"/>
</dbReference>
<proteinExistence type="predicted"/>
<comment type="caution">
    <text evidence="1">The sequence shown here is derived from an EMBL/GenBank/DDBJ whole genome shotgun (WGS) entry which is preliminary data.</text>
</comment>
<sequence length="87" mass="9768">MLVNVRPQATANQRAYGATLITSKGTWATDARAEDRATRQDDVTLLVSLLRLLGPWALLGWRPRGGFAHRDEVDLRAVRRALEERLS</sequence>